<evidence type="ECO:0000313" key="2">
    <source>
        <dbReference type="EMBL" id="OIJ14179.1"/>
    </source>
</evidence>
<accession>A0A1S2LNR4</accession>
<keyword evidence="1" id="KW-0812">Transmembrane</keyword>
<proteinExistence type="predicted"/>
<gene>
    <name evidence="2" type="ORF">BKP35_08275</name>
</gene>
<comment type="caution">
    <text evidence="2">The sequence shown here is derived from an EMBL/GenBank/DDBJ whole genome shotgun (WGS) entry which is preliminary data.</text>
</comment>
<reference evidence="2 3" key="1">
    <citation type="submission" date="2016-10" db="EMBL/GenBank/DDBJ databases">
        <title>Draft genome sequences of four alkaliphilic bacteria belonging to the Anaerobacillus genus.</title>
        <authorList>
            <person name="Bassil N.M."/>
            <person name="Lloyd J.R."/>
        </authorList>
    </citation>
    <scope>NUCLEOTIDE SEQUENCE [LARGE SCALE GENOMIC DNA]</scope>
    <source>
        <strain evidence="2 3">DSM 15340</strain>
    </source>
</reference>
<organism evidence="2 3">
    <name type="scientific">Anaerobacillus arseniciselenatis</name>
    <dbReference type="NCBI Taxonomy" id="85682"/>
    <lineage>
        <taxon>Bacteria</taxon>
        <taxon>Bacillati</taxon>
        <taxon>Bacillota</taxon>
        <taxon>Bacilli</taxon>
        <taxon>Bacillales</taxon>
        <taxon>Bacillaceae</taxon>
        <taxon>Anaerobacillus</taxon>
    </lineage>
</organism>
<evidence type="ECO:0000256" key="1">
    <source>
        <dbReference type="SAM" id="Phobius"/>
    </source>
</evidence>
<keyword evidence="3" id="KW-1185">Reference proteome</keyword>
<dbReference type="EMBL" id="MLQQ01000010">
    <property type="protein sequence ID" value="OIJ14179.1"/>
    <property type="molecule type" value="Genomic_DNA"/>
</dbReference>
<keyword evidence="1" id="KW-0472">Membrane</keyword>
<feature type="transmembrane region" description="Helical" evidence="1">
    <location>
        <begin position="24"/>
        <end position="44"/>
    </location>
</feature>
<name>A0A1S2LNR4_9BACI</name>
<dbReference type="Proteomes" id="UP000180098">
    <property type="component" value="Unassembled WGS sequence"/>
</dbReference>
<keyword evidence="1" id="KW-1133">Transmembrane helix</keyword>
<dbReference type="AlphaFoldDB" id="A0A1S2LNR4"/>
<protein>
    <submittedName>
        <fullName evidence="2">Uncharacterized protein</fullName>
    </submittedName>
</protein>
<sequence length="114" mass="13139">MFALVSSLLFPGLGHLYIHRIIEGFIFLSGTILIIYMSNFLVALQYTLLGSFTMGISVLDPQWALFLPSIYCFAAYEAYVLCVECNKAFKKEQKQFLQKSFQFPNYQLLESKEK</sequence>
<evidence type="ECO:0000313" key="3">
    <source>
        <dbReference type="Proteomes" id="UP000180098"/>
    </source>
</evidence>